<dbReference type="SUPFAM" id="SSF53448">
    <property type="entry name" value="Nucleotide-diphospho-sugar transferases"/>
    <property type="match status" value="1"/>
</dbReference>
<dbReference type="Gene3D" id="3.30.70.250">
    <property type="entry name" value="Malonyl-CoA ACP transacylase, ACP-binding"/>
    <property type="match status" value="1"/>
</dbReference>
<dbReference type="Pfam" id="PF08659">
    <property type="entry name" value="KR"/>
    <property type="match status" value="1"/>
</dbReference>
<feature type="domain" description="PKS/mFAS DH" evidence="10">
    <location>
        <begin position="1112"/>
        <end position="1398"/>
    </location>
</feature>
<dbReference type="Pfam" id="PF02801">
    <property type="entry name" value="Ketoacyl-synt_C"/>
    <property type="match status" value="1"/>
</dbReference>
<evidence type="ECO:0000313" key="12">
    <source>
        <dbReference type="Proteomes" id="UP000198287"/>
    </source>
</evidence>
<feature type="domain" description="Ketosynthase family 3 (KS3)" evidence="9">
    <location>
        <begin position="219"/>
        <end position="637"/>
    </location>
</feature>
<organism evidence="11 12">
    <name type="scientific">Folsomia candida</name>
    <name type="common">Springtail</name>
    <dbReference type="NCBI Taxonomy" id="158441"/>
    <lineage>
        <taxon>Eukaryota</taxon>
        <taxon>Metazoa</taxon>
        <taxon>Ecdysozoa</taxon>
        <taxon>Arthropoda</taxon>
        <taxon>Hexapoda</taxon>
        <taxon>Collembola</taxon>
        <taxon>Entomobryomorpha</taxon>
        <taxon>Isotomoidea</taxon>
        <taxon>Isotomidae</taxon>
        <taxon>Proisotominae</taxon>
        <taxon>Folsomia</taxon>
    </lineage>
</organism>
<keyword evidence="1" id="KW-0596">Phosphopantetheine</keyword>
<dbReference type="SMART" id="SM00825">
    <property type="entry name" value="PKS_KS"/>
    <property type="match status" value="1"/>
</dbReference>
<dbReference type="InterPro" id="IPR050091">
    <property type="entry name" value="PKS_NRPS_Biosynth_Enz"/>
</dbReference>
<dbReference type="SUPFAM" id="SSF53901">
    <property type="entry name" value="Thiolase-like"/>
    <property type="match status" value="1"/>
</dbReference>
<dbReference type="SUPFAM" id="SSF47336">
    <property type="entry name" value="ACP-like"/>
    <property type="match status" value="1"/>
</dbReference>
<dbReference type="Gene3D" id="3.90.180.10">
    <property type="entry name" value="Medium-chain alcohol dehydrogenases, catalytic domain"/>
    <property type="match status" value="1"/>
</dbReference>
<feature type="domain" description="Carrier" evidence="8">
    <location>
        <begin position="2244"/>
        <end position="2322"/>
    </location>
</feature>
<dbReference type="SMART" id="SM00826">
    <property type="entry name" value="PKS_DH"/>
    <property type="match status" value="1"/>
</dbReference>
<dbReference type="PANTHER" id="PTHR43775">
    <property type="entry name" value="FATTY ACID SYNTHASE"/>
    <property type="match status" value="1"/>
</dbReference>
<dbReference type="InterPro" id="IPR036291">
    <property type="entry name" value="NAD(P)-bd_dom_sf"/>
</dbReference>
<dbReference type="Gene3D" id="3.10.129.110">
    <property type="entry name" value="Polyketide synthase dehydratase"/>
    <property type="match status" value="1"/>
</dbReference>
<dbReference type="InterPro" id="IPR011032">
    <property type="entry name" value="GroES-like_sf"/>
</dbReference>
<keyword evidence="12" id="KW-1185">Reference proteome</keyword>
<accession>A0A226D470</accession>
<feature type="region of interest" description="C-terminal hotdog fold" evidence="7">
    <location>
        <begin position="1253"/>
        <end position="1398"/>
    </location>
</feature>
<dbReference type="PROSITE" id="PS50075">
    <property type="entry name" value="CARRIER"/>
    <property type="match status" value="1"/>
</dbReference>
<dbReference type="CDD" id="cd05195">
    <property type="entry name" value="enoyl_red"/>
    <property type="match status" value="1"/>
</dbReference>
<dbReference type="InterPro" id="IPR018201">
    <property type="entry name" value="Ketoacyl_synth_AS"/>
</dbReference>
<evidence type="ECO:0000259" key="9">
    <source>
        <dbReference type="PROSITE" id="PS52004"/>
    </source>
</evidence>
<dbReference type="GO" id="GO:0006633">
    <property type="term" value="P:fatty acid biosynthetic process"/>
    <property type="evidence" value="ECO:0007669"/>
    <property type="project" value="UniProtKB-UniPathway"/>
</dbReference>
<dbReference type="SUPFAM" id="SSF52151">
    <property type="entry name" value="FabD/lysophospholipase-like"/>
    <property type="match status" value="1"/>
</dbReference>
<dbReference type="Proteomes" id="UP000198287">
    <property type="component" value="Unassembled WGS sequence"/>
</dbReference>
<evidence type="ECO:0000256" key="1">
    <source>
        <dbReference type="ARBA" id="ARBA00022450"/>
    </source>
</evidence>
<proteinExistence type="predicted"/>
<evidence type="ECO:0000256" key="6">
    <source>
        <dbReference type="ARBA" id="ARBA00023315"/>
    </source>
</evidence>
<evidence type="ECO:0000256" key="7">
    <source>
        <dbReference type="PROSITE-ProRule" id="PRU01363"/>
    </source>
</evidence>
<evidence type="ECO:0000313" key="11">
    <source>
        <dbReference type="EMBL" id="OXA40029.1"/>
    </source>
</evidence>
<evidence type="ECO:0000256" key="5">
    <source>
        <dbReference type="ARBA" id="ARBA00023268"/>
    </source>
</evidence>
<dbReference type="InterPro" id="IPR042104">
    <property type="entry name" value="PKS_dehydratase_sf"/>
</dbReference>
<dbReference type="InterPro" id="IPR020807">
    <property type="entry name" value="PKS_DH"/>
</dbReference>
<keyword evidence="4" id="KW-0521">NADP</keyword>
<dbReference type="SMART" id="SM00829">
    <property type="entry name" value="PKS_ER"/>
    <property type="match status" value="1"/>
</dbReference>
<dbReference type="SMART" id="SM00827">
    <property type="entry name" value="PKS_AT"/>
    <property type="match status" value="1"/>
</dbReference>
<evidence type="ECO:0000259" key="8">
    <source>
        <dbReference type="PROSITE" id="PS50075"/>
    </source>
</evidence>
<dbReference type="Pfam" id="PF08240">
    <property type="entry name" value="ADH_N"/>
    <property type="match status" value="1"/>
</dbReference>
<dbReference type="InterPro" id="IPR014031">
    <property type="entry name" value="Ketoacyl_synth_C"/>
</dbReference>
<dbReference type="InterPro" id="IPR013154">
    <property type="entry name" value="ADH-like_N"/>
</dbReference>
<dbReference type="SUPFAM" id="SSF50129">
    <property type="entry name" value="GroES-like"/>
    <property type="match status" value="1"/>
</dbReference>
<evidence type="ECO:0000256" key="4">
    <source>
        <dbReference type="ARBA" id="ARBA00022857"/>
    </source>
</evidence>
<dbReference type="InterPro" id="IPR001227">
    <property type="entry name" value="Ac_transferase_dom_sf"/>
</dbReference>
<feature type="region of interest" description="N-terminal hotdog fold" evidence="7">
    <location>
        <begin position="1112"/>
        <end position="1237"/>
    </location>
</feature>
<dbReference type="Pfam" id="PF00550">
    <property type="entry name" value="PP-binding"/>
    <property type="match status" value="1"/>
</dbReference>
<dbReference type="InterPro" id="IPR016035">
    <property type="entry name" value="Acyl_Trfase/lysoPLipase"/>
</dbReference>
<comment type="caution">
    <text evidence="11">The sequence shown here is derived from an EMBL/GenBank/DDBJ whole genome shotgun (WGS) entry which is preliminary data.</text>
</comment>
<evidence type="ECO:0000259" key="10">
    <source>
        <dbReference type="PROSITE" id="PS52019"/>
    </source>
</evidence>
<dbReference type="SUPFAM" id="SSF55048">
    <property type="entry name" value="Probable ACP-binding domain of malonyl-CoA ACP transacylase"/>
    <property type="match status" value="1"/>
</dbReference>
<dbReference type="Pfam" id="PF22621">
    <property type="entry name" value="CurL-like_PKS_C"/>
    <property type="match status" value="1"/>
</dbReference>
<protein>
    <submittedName>
        <fullName evidence="11">Erythronolide synthase, modules 3 and 4</fullName>
    </submittedName>
</protein>
<feature type="active site" description="Proton acceptor; for dehydratase activity" evidence="7">
    <location>
        <position position="1147"/>
    </location>
</feature>
<dbReference type="InterPro" id="IPR057326">
    <property type="entry name" value="KR_dom"/>
</dbReference>
<dbReference type="Pfam" id="PF00109">
    <property type="entry name" value="ketoacyl-synt"/>
    <property type="match status" value="1"/>
</dbReference>
<dbReference type="InterPro" id="IPR009081">
    <property type="entry name" value="PP-bd_ACP"/>
</dbReference>
<sequence length="2333" mass="259275">MEKEAYATFARNTGEVEEALILLKSIKETKTFKKVLILYDSEIGIDSWTNLANQFDDMVQLIRFPGLKVDFWSQLMLTCATILDFDRICLIDPSALVFKNADSLFSYDPAKIVFGTGLFILPLCPNASGYLFNCLKNELESGRTFHKLKDALVNDSRAVYLKKQFVTDMKKENCDELEPSTKIVFLGESSKQTTDRVKDLFEFRSKIKQTPYCKPGTAAEPVAVIGMSCRMPDSNGVDEYWKTYLDGKCAIRPHPDERWTSEQVGNMGKSVMECGFVPFPVDEFDGDFFEMSRAECNFTDPQQRFLLEVSWEALEDAGINPQSLAGSMTGIYAGCWTQDYNELIQKFAPLSTGELRWYMGNSFASGSARLAHIYKTRGPNLTTEVACTSSFVAVGQAIQDLRCGASNLAIATTANLIIKPTFQNDVILSKEYRCKTFDAAANGFARAEGIAALILKRLSDAVRDGDRIHSVIMGFGAAQEGETKSVGTPTIEMETLAMRISLRDAGMRPEQIQVVEAHGTGTAKGDPLEIKAISNAYSTSDRTDPLIITAGKANIGHTESACGIAGLIKITMAMRHGLIPVQIAIQTLNPEIDLTTIPAIIPSAGSMPWCPGFDKPKVAGINSFGFTGTNTHIILQEPPKSICNEHTFGSGMKINILTLSAKSAAALSELVDNYKTHLLYNTDMRLGDIAYTANVGRAKFSNRVAITARNSEELAQKLDTKNWSSGIVQKEPKICFLFPGQGTQYKGMGSQLYDTFPVFKEQFDLCFQIIFKMYGLDIKDALYGEGITNGRLKQSLYSQCSIFAIEYSLFKLWVSLGVHPSIVLGHSLGEFAAATAASLITLEDALKIVGARCKLIETLPSGKMLAASADSDACQALIGKFLKERPTTNAAWLDIAACNSKQQTTISGPPAAIEDFAEFCRNNRVRSTILDASHPFHSRALDSIINKFKETLMTLRQDVVTPTCKFVSCVDGTDKATITPEYWVSNLRKPVQFIQAMEAIEKLIQEDNSDRQYIFLEVGPHPVLSGLIISNLSFAPQCVKSMRRGGNELEVFLEAIGNLFVRGVSIDFPNFHQVHDAKKVSLPFYPFQRKSFWFPFKSDETDYFPSSMKDVHPLLGRQLVQPQASEMNIKRFENKITVDSNRWVGDHLIGQCVIMPGSAFLEMTLASRYLTPDSDTRNVDHFTIENFSVKNPSFVTKKESTYHTVLEGNIVKIFTLVDADTWLQHSQGTIKESWSQDLKCAKDLFPLLEDNEIPSSIPMEEQYRNFATEGYNFGPSFLSITSRWEDQKLNKYAKAKLVQTDFDARFILHPVVLDSMLQFHAMSMKKRATIEGTIMLPVAIRRLTVYNMNKHTENDSSLHFYLKKCYETGAVHLYNSTGKILASMEGIDVLAQSLASLEEKLHSSLNPISQCPVYELEWRENYTGGQVSEPLSKPRNWLIFGFHDTFTKDLMQQLSVSSETVTLIILGAEEIISAQYIETNGNTKEAFMNILSNFPISDGIIFAWGLKTVLDQSIIEKWFHLLQAITLSSMNLSELLLLTKGTQCVSINVEESDEQPTAGLLIGMFRSFKSENSTLKCKLIDLDSLSKENIENIIHEISENSAAESGGNSICYKEGVRLTQKLTKLKPSNFLHLPSTPTFCLRLPTSHLISDLKFVDIPPISELEVNELEVKVNAYSLNFRDIFAVLKPSKAFENIDIIGSDFSGVISRIGTSVHNYQVGDMVFGYNSQNVALSSHVITSEKMVCKLPKVLTHDEASTLPTVALTVYLCLDIVAKMKKGDTILIHAASGGVGLAAVQFANIVGANVIATAGSSRKRAYLKHIIGIKHVFNSRNLLFESDVNLATGGAGVDIVLNSLTGPGFKEASLNCIRKGGRFIEMSKINVWTEEECLSLRPDIKYSIEDFKWSAENTTLMSSLEHVATELLKPLPYIHFHSNEIINAMHFLEKAKHIGKVVVSMPGKENTLFSDRSSYLITGGCGGIGWELMNWMLMNGANRIILMSRNIPTSERQDEINDLKNRGCDIIWKRGDVSNLSDCAYVFSWMKEKFPHSPLRGIFQCAGVLSDAAFLNQTKESLIKVLNPKFHGGWNLHELSKHLNLQYFVLFSSITSLIGTPGQGNYAAANAFLDSLSHYRHALGLPAISINFGHWGEVGLAAGQHISGLHPISTKQALDALEVALKSKSNQLCPVAMNVPKLVQRIPWIKNFLVNILESEGSQKGKTDGLKKIDFVTSEMFWHEVEACNSEIDRTSVIRNHVERIISSVLELDQNSGINRKFSELGLDSLMMIEIKNQISTFLGGNVHMSLNEFADSEDLESLVNFISKLVESWVYPKQADI</sequence>
<dbReference type="InterPro" id="IPR014043">
    <property type="entry name" value="Acyl_transferase_dom"/>
</dbReference>
<dbReference type="Pfam" id="PF00107">
    <property type="entry name" value="ADH_zinc_N"/>
    <property type="match status" value="1"/>
</dbReference>
<dbReference type="InterPro" id="IPR029044">
    <property type="entry name" value="Nucleotide-diphossugar_trans"/>
</dbReference>
<dbReference type="CDD" id="cd00833">
    <property type="entry name" value="PKS"/>
    <property type="match status" value="1"/>
</dbReference>
<dbReference type="Gene3D" id="3.90.550.10">
    <property type="entry name" value="Spore Coat Polysaccharide Biosynthesis Protein SpsA, Chain A"/>
    <property type="match status" value="1"/>
</dbReference>
<dbReference type="SMART" id="SM00822">
    <property type="entry name" value="PKS_KR"/>
    <property type="match status" value="1"/>
</dbReference>
<dbReference type="InterPro" id="IPR020843">
    <property type="entry name" value="ER"/>
</dbReference>
<dbReference type="PANTHER" id="PTHR43775:SF51">
    <property type="entry name" value="INACTIVE PHENOLPHTHIOCEROL SYNTHESIS POLYKETIDE SYNTHASE TYPE I PKS1-RELATED"/>
    <property type="match status" value="1"/>
</dbReference>
<dbReference type="InterPro" id="IPR049900">
    <property type="entry name" value="PKS_mFAS_DH"/>
</dbReference>
<keyword evidence="6" id="KW-0012">Acyltransferase</keyword>
<dbReference type="InterPro" id="IPR016039">
    <property type="entry name" value="Thiolase-like"/>
</dbReference>
<dbReference type="Pfam" id="PF00698">
    <property type="entry name" value="Acyl_transf_1"/>
    <property type="match status" value="1"/>
</dbReference>
<dbReference type="OrthoDB" id="2014201at2759"/>
<dbReference type="GO" id="GO:0004315">
    <property type="term" value="F:3-oxoacyl-[acyl-carrier-protein] synthase activity"/>
    <property type="evidence" value="ECO:0007669"/>
    <property type="project" value="InterPro"/>
</dbReference>
<dbReference type="EMBL" id="LNIX01000036">
    <property type="protein sequence ID" value="OXA40029.1"/>
    <property type="molecule type" value="Genomic_DNA"/>
</dbReference>
<reference evidence="11 12" key="1">
    <citation type="submission" date="2015-12" db="EMBL/GenBank/DDBJ databases">
        <title>The genome of Folsomia candida.</title>
        <authorList>
            <person name="Faddeeva A."/>
            <person name="Derks M.F."/>
            <person name="Anvar Y."/>
            <person name="Smit S."/>
            <person name="Van Straalen N."/>
            <person name="Roelofs D."/>
        </authorList>
    </citation>
    <scope>NUCLEOTIDE SEQUENCE [LARGE SCALE GENOMIC DNA]</scope>
    <source>
        <strain evidence="11 12">VU population</strain>
        <tissue evidence="11">Whole body</tissue>
    </source>
</reference>
<feature type="active site" description="Proton donor; for dehydratase activity" evidence="7">
    <location>
        <position position="1314"/>
    </location>
</feature>
<evidence type="ECO:0000256" key="2">
    <source>
        <dbReference type="ARBA" id="ARBA00022553"/>
    </source>
</evidence>
<dbReference type="SUPFAM" id="SSF51735">
    <property type="entry name" value="NAD(P)-binding Rossmann-fold domains"/>
    <property type="match status" value="3"/>
</dbReference>
<dbReference type="Gene3D" id="3.40.366.10">
    <property type="entry name" value="Malonyl-Coenzyme A Acyl Carrier Protein, domain 2"/>
    <property type="match status" value="1"/>
</dbReference>
<dbReference type="Gene3D" id="3.40.50.720">
    <property type="entry name" value="NAD(P)-binding Rossmann-like Domain"/>
    <property type="match status" value="3"/>
</dbReference>
<dbReference type="UniPathway" id="UPA00094"/>
<keyword evidence="3" id="KW-0808">Transferase</keyword>
<dbReference type="InterPro" id="IPR020841">
    <property type="entry name" value="PKS_Beta-ketoAc_synthase_dom"/>
</dbReference>
<dbReference type="InterPro" id="IPR049551">
    <property type="entry name" value="PKS_DH_C"/>
</dbReference>
<dbReference type="InterPro" id="IPR013968">
    <property type="entry name" value="PKS_KR"/>
</dbReference>
<dbReference type="InterPro" id="IPR049552">
    <property type="entry name" value="PKS_DH_N"/>
</dbReference>
<dbReference type="InterPro" id="IPR016036">
    <property type="entry name" value="Malonyl_transacylase_ACP-bd"/>
</dbReference>
<dbReference type="PROSITE" id="PS52019">
    <property type="entry name" value="PKS_MFAS_DH"/>
    <property type="match status" value="1"/>
</dbReference>
<keyword evidence="2" id="KW-0597">Phosphoprotein</keyword>
<dbReference type="Pfam" id="PF14765">
    <property type="entry name" value="PS-DH"/>
    <property type="match status" value="1"/>
</dbReference>
<dbReference type="Gene3D" id="3.30.70.3290">
    <property type="match status" value="1"/>
</dbReference>
<dbReference type="Gene3D" id="1.10.1200.10">
    <property type="entry name" value="ACP-like"/>
    <property type="match status" value="1"/>
</dbReference>
<dbReference type="GO" id="GO:0016491">
    <property type="term" value="F:oxidoreductase activity"/>
    <property type="evidence" value="ECO:0007669"/>
    <property type="project" value="InterPro"/>
</dbReference>
<dbReference type="InterPro" id="IPR014030">
    <property type="entry name" value="Ketoacyl_synth_N"/>
</dbReference>
<name>A0A226D470_FOLCA</name>
<evidence type="ECO:0000256" key="3">
    <source>
        <dbReference type="ARBA" id="ARBA00022679"/>
    </source>
</evidence>
<dbReference type="PROSITE" id="PS52004">
    <property type="entry name" value="KS3_2"/>
    <property type="match status" value="1"/>
</dbReference>
<dbReference type="GO" id="GO:0004312">
    <property type="term" value="F:fatty acid synthase activity"/>
    <property type="evidence" value="ECO:0007669"/>
    <property type="project" value="TreeGrafter"/>
</dbReference>
<dbReference type="InterPro" id="IPR036736">
    <property type="entry name" value="ACP-like_sf"/>
</dbReference>
<dbReference type="CDD" id="cd08955">
    <property type="entry name" value="KR_2_FAS_SDR_x"/>
    <property type="match status" value="1"/>
</dbReference>
<dbReference type="InterPro" id="IPR013149">
    <property type="entry name" value="ADH-like_C"/>
</dbReference>
<gene>
    <name evidence="11" type="ORF">Fcan01_25202</name>
</gene>
<dbReference type="Gene3D" id="3.40.47.10">
    <property type="match status" value="1"/>
</dbReference>
<keyword evidence="5" id="KW-0511">Multifunctional enzyme</keyword>
<dbReference type="PROSITE" id="PS00606">
    <property type="entry name" value="KS3_1"/>
    <property type="match status" value="1"/>
</dbReference>
<dbReference type="Pfam" id="PF21089">
    <property type="entry name" value="PKS_DH_N"/>
    <property type="match status" value="1"/>
</dbReference>